<dbReference type="EMBL" id="GADI01004710">
    <property type="protein sequence ID" value="JAA69098.1"/>
    <property type="molecule type" value="mRNA"/>
</dbReference>
<comment type="similarity">
    <text evidence="2">Belongs to the mitochondrial carrier (TC 2.A.29) family.</text>
</comment>
<reference evidence="6" key="1">
    <citation type="submission" date="2012-12" db="EMBL/GenBank/DDBJ databases">
        <title>Identification and characterization of a phenylalanine ammonia-lyase gene family in Isatis indigotica Fort.</title>
        <authorList>
            <person name="Liu Q."/>
            <person name="Chen J."/>
            <person name="Zhou X."/>
            <person name="Di P."/>
            <person name="Xiao Y."/>
            <person name="Xuan H."/>
            <person name="Zhang L."/>
            <person name="Chen W."/>
        </authorList>
    </citation>
    <scope>NUCLEOTIDE SEQUENCE</scope>
    <source>
        <tissue evidence="6">Salivary gland</tissue>
    </source>
</reference>
<dbReference type="InterPro" id="IPR018108">
    <property type="entry name" value="MCP_transmembrane"/>
</dbReference>
<feature type="transmembrane region" description="Helical" evidence="5">
    <location>
        <begin position="77"/>
        <end position="98"/>
    </location>
</feature>
<evidence type="ECO:0000313" key="6">
    <source>
        <dbReference type="EMBL" id="JAA69098.1"/>
    </source>
</evidence>
<dbReference type="GO" id="GO:0016020">
    <property type="term" value="C:membrane"/>
    <property type="evidence" value="ECO:0007669"/>
    <property type="project" value="UniProtKB-SubCell"/>
</dbReference>
<dbReference type="Pfam" id="PF00153">
    <property type="entry name" value="Mito_carr"/>
    <property type="match status" value="1"/>
</dbReference>
<keyword evidence="3 5" id="KW-0812">Transmembrane</keyword>
<dbReference type="AlphaFoldDB" id="A0A0K8RE13"/>
<evidence type="ECO:0000256" key="2">
    <source>
        <dbReference type="ARBA" id="ARBA00006375"/>
    </source>
</evidence>
<dbReference type="Gene3D" id="1.50.40.10">
    <property type="entry name" value="Mitochondrial carrier domain"/>
    <property type="match status" value="1"/>
</dbReference>
<dbReference type="InterPro" id="IPR023395">
    <property type="entry name" value="MCP_dom_sf"/>
</dbReference>
<evidence type="ECO:0000256" key="3">
    <source>
        <dbReference type="ARBA" id="ARBA00022692"/>
    </source>
</evidence>
<evidence type="ECO:0000256" key="1">
    <source>
        <dbReference type="ARBA" id="ARBA00004141"/>
    </source>
</evidence>
<organism evidence="6">
    <name type="scientific">Ixodes ricinus</name>
    <name type="common">Common tick</name>
    <name type="synonym">Acarus ricinus</name>
    <dbReference type="NCBI Taxonomy" id="34613"/>
    <lineage>
        <taxon>Eukaryota</taxon>
        <taxon>Metazoa</taxon>
        <taxon>Ecdysozoa</taxon>
        <taxon>Arthropoda</taxon>
        <taxon>Chelicerata</taxon>
        <taxon>Arachnida</taxon>
        <taxon>Acari</taxon>
        <taxon>Parasitiformes</taxon>
        <taxon>Ixodida</taxon>
        <taxon>Ixodoidea</taxon>
        <taxon>Ixodidae</taxon>
        <taxon>Ixodinae</taxon>
        <taxon>Ixodes</taxon>
    </lineage>
</organism>
<keyword evidence="5" id="KW-1133">Transmembrane helix</keyword>
<evidence type="ECO:0000256" key="4">
    <source>
        <dbReference type="ARBA" id="ARBA00023136"/>
    </source>
</evidence>
<sequence>MTHNEERTHWIKEGAIGLGVGVLYGVTNVCVGHPFDTIKTKMQAQAGFESCSMYQSFRKTLKTGGRRWVIQRLACHLYLDLAFIARYSLLVFVGRVYIP</sequence>
<comment type="subcellular location">
    <subcellularLocation>
        <location evidence="1">Membrane</location>
        <topology evidence="1">Multi-pass membrane protein</topology>
    </subcellularLocation>
</comment>
<proteinExistence type="evidence at transcript level"/>
<protein>
    <submittedName>
        <fullName evidence="6">Putative mitochondrial carnitine-acylcarnitine carrier protein</fullName>
    </submittedName>
</protein>
<accession>A0A0K8RE13</accession>
<name>A0A0K8RE13_IXORI</name>
<evidence type="ECO:0000256" key="5">
    <source>
        <dbReference type="SAM" id="Phobius"/>
    </source>
</evidence>
<keyword evidence="4 5" id="KW-0472">Membrane</keyword>
<dbReference type="SUPFAM" id="SSF103506">
    <property type="entry name" value="Mitochondrial carrier"/>
    <property type="match status" value="1"/>
</dbReference>